<dbReference type="RefSeq" id="WP_225424233.1">
    <property type="nucleotide sequence ID" value="NZ_BKAB01000113.1"/>
</dbReference>
<evidence type="ECO:0000313" key="2">
    <source>
        <dbReference type="Proteomes" id="UP000321409"/>
    </source>
</evidence>
<evidence type="ECO:0000313" key="1">
    <source>
        <dbReference type="EMBL" id="GEP25360.1"/>
    </source>
</evidence>
<evidence type="ECO:0008006" key="3">
    <source>
        <dbReference type="Google" id="ProtNLM"/>
    </source>
</evidence>
<gene>
    <name evidence="1" type="ORF">LDI01_29530</name>
</gene>
<accession>A0ABQ0XHD1</accession>
<comment type="caution">
    <text evidence="1">The sequence shown here is derived from an EMBL/GenBank/DDBJ whole genome shotgun (WGS) entry which is preliminary data.</text>
</comment>
<dbReference type="Gene3D" id="3.40.30.10">
    <property type="entry name" value="Glutaredoxin"/>
    <property type="match status" value="1"/>
</dbReference>
<protein>
    <recommendedName>
        <fullName evidence="3">Transposase</fullName>
    </recommendedName>
</protein>
<dbReference type="Proteomes" id="UP000321409">
    <property type="component" value="Unassembled WGS sequence"/>
</dbReference>
<sequence length="60" mass="7025">MLTLLVATNNTSGCESKHWLLKRHVVFQERNMLKQPLNVNEIKELLSLREWMLGYCLKPG</sequence>
<proteinExistence type="predicted"/>
<reference evidence="1 2" key="1">
    <citation type="submission" date="2019-07" db="EMBL/GenBank/DDBJ databases">
        <title>Whole genome shotgun sequence of Lactobacillus diolivorans NBRC 107869.</title>
        <authorList>
            <person name="Hosoyama A."/>
            <person name="Uohara A."/>
            <person name="Ohji S."/>
            <person name="Ichikawa N."/>
        </authorList>
    </citation>
    <scope>NUCLEOTIDE SEQUENCE [LARGE SCALE GENOMIC DNA]</scope>
    <source>
        <strain evidence="1 2">NBRC 107869</strain>
    </source>
</reference>
<keyword evidence="2" id="KW-1185">Reference proteome</keyword>
<dbReference type="EMBL" id="BKAB01000113">
    <property type="protein sequence ID" value="GEP25360.1"/>
    <property type="molecule type" value="Genomic_DNA"/>
</dbReference>
<name>A0ABQ0XHD1_9LACO</name>
<organism evidence="1 2">
    <name type="scientific">Lentilactobacillus diolivorans</name>
    <dbReference type="NCBI Taxonomy" id="179838"/>
    <lineage>
        <taxon>Bacteria</taxon>
        <taxon>Bacillati</taxon>
        <taxon>Bacillota</taxon>
        <taxon>Bacilli</taxon>
        <taxon>Lactobacillales</taxon>
        <taxon>Lactobacillaceae</taxon>
        <taxon>Lentilactobacillus</taxon>
    </lineage>
</organism>